<evidence type="ECO:0000256" key="1">
    <source>
        <dbReference type="SAM" id="MobiDB-lite"/>
    </source>
</evidence>
<reference evidence="3" key="1">
    <citation type="submission" date="2022-07" db="EMBL/GenBank/DDBJ databases">
        <title>Phylogenomic reconstructions and comparative analyses of Kickxellomycotina fungi.</title>
        <authorList>
            <person name="Reynolds N.K."/>
            <person name="Stajich J.E."/>
            <person name="Barry K."/>
            <person name="Grigoriev I.V."/>
            <person name="Crous P."/>
            <person name="Smith M.E."/>
        </authorList>
    </citation>
    <scope>NUCLEOTIDE SEQUENCE</scope>
    <source>
        <strain evidence="3">NRRL 1565</strain>
    </source>
</reference>
<feature type="compositionally biased region" description="Polar residues" evidence="1">
    <location>
        <begin position="226"/>
        <end position="247"/>
    </location>
</feature>
<keyword evidence="2" id="KW-0812">Transmembrane</keyword>
<dbReference type="OrthoDB" id="5582002at2759"/>
<feature type="region of interest" description="Disordered" evidence="1">
    <location>
        <begin position="204"/>
        <end position="247"/>
    </location>
</feature>
<name>A0A9W8HZ60_9FUNG</name>
<organism evidence="3 4">
    <name type="scientific">Coemansia guatemalensis</name>
    <dbReference type="NCBI Taxonomy" id="2761395"/>
    <lineage>
        <taxon>Eukaryota</taxon>
        <taxon>Fungi</taxon>
        <taxon>Fungi incertae sedis</taxon>
        <taxon>Zoopagomycota</taxon>
        <taxon>Kickxellomycotina</taxon>
        <taxon>Kickxellomycetes</taxon>
        <taxon>Kickxellales</taxon>
        <taxon>Kickxellaceae</taxon>
        <taxon>Coemansia</taxon>
    </lineage>
</organism>
<accession>A0A9W8HZ60</accession>
<dbReference type="Proteomes" id="UP001140094">
    <property type="component" value="Unassembled WGS sequence"/>
</dbReference>
<dbReference type="EMBL" id="JANBUO010000014">
    <property type="protein sequence ID" value="KAJ2808998.1"/>
    <property type="molecule type" value="Genomic_DNA"/>
</dbReference>
<feature type="transmembrane region" description="Helical" evidence="2">
    <location>
        <begin position="367"/>
        <end position="390"/>
    </location>
</feature>
<evidence type="ECO:0000256" key="2">
    <source>
        <dbReference type="SAM" id="Phobius"/>
    </source>
</evidence>
<feature type="region of interest" description="Disordered" evidence="1">
    <location>
        <begin position="161"/>
        <end position="183"/>
    </location>
</feature>
<sequence>MSENNNIVNRTNDHVSHDEQNNWCELRQTKSEDFSDRLVTTAATKVQSLPNVKLCYKDAVPANATQRGYADLYAESYSSDSENEEDGAGLPEGADGRVSTCSMSPVEATVLEFERSAPRLPVLRIGAARLSEMVHAPRNKTRDQPSNQAEFNIDGLQTDQCRQPKAKQNIHPQRHTLKHGELDNDADGAAAVLPRRLARAITTKHAKAGCNSQESFTATPADDDNGSTLHQSPSNDSGSHETQNNLYPHSNAATALNIPDKDEKGEEVFNGLLAPGAFGDEKQRAKADGSRIRRLMYILQGSRREREARLFKPIVVNPATTGADSKRQLHNADGTAHRQLPWFDGADDDDRDVDQTIMSKFPFCCCAARYCVAITFVGILAGAILGFFVWPRVPTLSIHSLSAQRPAQVIYNTDQNQYGLRMPLRINYEIHSGNFYPLKISRVHVLGFDGVTGNRIIDTTLKNLPVSALKMQFHSANTDIRYLTSDMADPALVDLFGKCAPRSSVVRRAAAAENNVGRPGALTIRFQIKVDVHNLGWIKQPIVTLNQKVECPE</sequence>
<dbReference type="AlphaFoldDB" id="A0A9W8HZ60"/>
<keyword evidence="4" id="KW-1185">Reference proteome</keyword>
<comment type="caution">
    <text evidence="3">The sequence shown here is derived from an EMBL/GenBank/DDBJ whole genome shotgun (WGS) entry which is preliminary data.</text>
</comment>
<evidence type="ECO:0000313" key="4">
    <source>
        <dbReference type="Proteomes" id="UP001140094"/>
    </source>
</evidence>
<gene>
    <name evidence="3" type="ORF">H4R20_000466</name>
</gene>
<proteinExistence type="predicted"/>
<keyword evidence="2" id="KW-1133">Transmembrane helix</keyword>
<evidence type="ECO:0000313" key="3">
    <source>
        <dbReference type="EMBL" id="KAJ2808998.1"/>
    </source>
</evidence>
<keyword evidence="2" id="KW-0472">Membrane</keyword>
<protein>
    <submittedName>
        <fullName evidence="3">Uncharacterized protein</fullName>
    </submittedName>
</protein>
<feature type="region of interest" description="Disordered" evidence="1">
    <location>
        <begin position="76"/>
        <end position="98"/>
    </location>
</feature>